<gene>
    <name evidence="1" type="ORF">FHS77_003290</name>
</gene>
<evidence type="ECO:0000313" key="1">
    <source>
        <dbReference type="EMBL" id="MBB6262702.1"/>
    </source>
</evidence>
<dbReference type="Proteomes" id="UP000555393">
    <property type="component" value="Unassembled WGS sequence"/>
</dbReference>
<sequence length="142" mass="16847">MITWDLADKLYGFVAGLSTFSQPNQAKTCHNTYTLNFTLKRYHDPEKRRAYLSKPGAIGYYKHTLKTKRYRINPGHPDSYVSVHPPKEEDLKKFEDLQERTPSLEQMYFWIARKYPRDILWMDYSMKDPFAKDEDGNGEIPF</sequence>
<dbReference type="AlphaFoldDB" id="A0A841M1S4"/>
<protein>
    <submittedName>
        <fullName evidence="1">Uncharacterized protein</fullName>
    </submittedName>
</protein>
<organism evidence="1 2">
    <name type="scientific">Paenochrobactrum gallinarii</name>
    <dbReference type="NCBI Taxonomy" id="643673"/>
    <lineage>
        <taxon>Bacteria</taxon>
        <taxon>Pseudomonadati</taxon>
        <taxon>Pseudomonadota</taxon>
        <taxon>Alphaproteobacteria</taxon>
        <taxon>Hyphomicrobiales</taxon>
        <taxon>Brucellaceae</taxon>
        <taxon>Paenochrobactrum</taxon>
    </lineage>
</organism>
<dbReference type="RefSeq" id="WP_184224900.1">
    <property type="nucleotide sequence ID" value="NZ_JACIIU010000072.1"/>
</dbReference>
<keyword evidence="2" id="KW-1185">Reference proteome</keyword>
<proteinExistence type="predicted"/>
<evidence type="ECO:0000313" key="2">
    <source>
        <dbReference type="Proteomes" id="UP000555393"/>
    </source>
</evidence>
<comment type="caution">
    <text evidence="1">The sequence shown here is derived from an EMBL/GenBank/DDBJ whole genome shotgun (WGS) entry which is preliminary data.</text>
</comment>
<reference evidence="1 2" key="1">
    <citation type="submission" date="2020-08" db="EMBL/GenBank/DDBJ databases">
        <title>Genomic Encyclopedia of Type Strains, Phase IV (KMG-IV): sequencing the most valuable type-strain genomes for metagenomic binning, comparative biology and taxonomic classification.</title>
        <authorList>
            <person name="Goeker M."/>
        </authorList>
    </citation>
    <scope>NUCLEOTIDE SEQUENCE [LARGE SCALE GENOMIC DNA]</scope>
    <source>
        <strain evidence="1 2">DSM 22336</strain>
    </source>
</reference>
<accession>A0A841M1S4</accession>
<dbReference type="EMBL" id="JACIIU010000072">
    <property type="protein sequence ID" value="MBB6262702.1"/>
    <property type="molecule type" value="Genomic_DNA"/>
</dbReference>
<name>A0A841M1S4_9HYPH</name>